<dbReference type="OrthoDB" id="122964at2157"/>
<dbReference type="EMBL" id="CP058910">
    <property type="protein sequence ID" value="QLH79485.1"/>
    <property type="molecule type" value="Genomic_DNA"/>
</dbReference>
<keyword evidence="3" id="KW-0288">FMN</keyword>
<reference evidence="8 9" key="1">
    <citation type="submission" date="2020-07" db="EMBL/GenBank/DDBJ databases">
        <title>Halosimplex pelagicum sp. nov. and Halosimplex rubrum sp. nov., isolated from salted brown alga Laminaria, and emended description of the genus Halosimplex.</title>
        <authorList>
            <person name="Cui H."/>
        </authorList>
    </citation>
    <scope>NUCLEOTIDE SEQUENCE [LARGE SCALE GENOMIC DNA]</scope>
    <source>
        <strain evidence="8 9">R27</strain>
    </source>
</reference>
<keyword evidence="2" id="KW-0285">Flavoprotein</keyword>
<sequence>MTDLFDALELRDTTIPNRLMVSPMCQYSCEARDGRATEWHHVHLGSRAVGGAGLVMAEATAVEKRGRITPEDLGIWNDDQADALARTTRFVKEQGAVPGIQLAHAGRKASKSRPWEGSRPLYPDDGGWEVVGPSGTPWPYEDDDGERVDAPPTREMDQGDIEQVIDSFRTAAERARDAGFEVAEVHAAHGYLLHEFLSPVTNHREGDYGGDFEGRTRLTREVTEAVREVWPEGKPVFVRISGTDWFDDRESWTAEQSARLADRLAGIGADLIDVSSGGIAPGSWPEQTGPNYQLPLAEAVCGGAESDIAVGTVGGITTPEQAQAVVANDRADLAIVGRQFLRDPYFGLRAADALDATDEVSGPPQYRRAFGF</sequence>
<dbReference type="Pfam" id="PF00724">
    <property type="entry name" value="Oxidored_FMN"/>
    <property type="match status" value="1"/>
</dbReference>
<evidence type="ECO:0000256" key="6">
    <source>
        <dbReference type="SAM" id="MobiDB-lite"/>
    </source>
</evidence>
<dbReference type="InterPro" id="IPR044152">
    <property type="entry name" value="YqjM-like"/>
</dbReference>
<gene>
    <name evidence="8" type="ORF">HZS55_20255</name>
</gene>
<feature type="domain" description="NADH:flavin oxidoreductase/NADH oxidase N-terminal" evidence="7">
    <location>
        <begin position="3"/>
        <end position="352"/>
    </location>
</feature>
<evidence type="ECO:0000256" key="4">
    <source>
        <dbReference type="ARBA" id="ARBA00022857"/>
    </source>
</evidence>
<dbReference type="Gene3D" id="3.20.20.70">
    <property type="entry name" value="Aldolase class I"/>
    <property type="match status" value="1"/>
</dbReference>
<comment type="cofactor">
    <cofactor evidence="1">
        <name>FMN</name>
        <dbReference type="ChEBI" id="CHEBI:58210"/>
    </cofactor>
</comment>
<dbReference type="AlphaFoldDB" id="A0A7D5P729"/>
<dbReference type="GO" id="GO:0010181">
    <property type="term" value="F:FMN binding"/>
    <property type="evidence" value="ECO:0007669"/>
    <property type="project" value="InterPro"/>
</dbReference>
<accession>A0A7D5P729</accession>
<feature type="region of interest" description="Disordered" evidence="6">
    <location>
        <begin position="103"/>
        <end position="129"/>
    </location>
</feature>
<dbReference type="SUPFAM" id="SSF51395">
    <property type="entry name" value="FMN-linked oxidoreductases"/>
    <property type="match status" value="1"/>
</dbReference>
<proteinExistence type="predicted"/>
<dbReference type="InterPro" id="IPR013785">
    <property type="entry name" value="Aldolase_TIM"/>
</dbReference>
<keyword evidence="5" id="KW-0560">Oxidoreductase</keyword>
<protein>
    <submittedName>
        <fullName evidence="8">NADH:flavin oxidoreductase/NADH oxidase</fullName>
    </submittedName>
</protein>
<name>A0A7D5P729_9EURY</name>
<keyword evidence="9" id="KW-1185">Reference proteome</keyword>
<dbReference type="PANTHER" id="PTHR43303">
    <property type="entry name" value="NADPH DEHYDROGENASE C23G7.10C-RELATED"/>
    <property type="match status" value="1"/>
</dbReference>
<dbReference type="InterPro" id="IPR001155">
    <property type="entry name" value="OxRdtase_FMN_N"/>
</dbReference>
<dbReference type="Proteomes" id="UP000509667">
    <property type="component" value="Chromosome"/>
</dbReference>
<evidence type="ECO:0000256" key="5">
    <source>
        <dbReference type="ARBA" id="ARBA00023002"/>
    </source>
</evidence>
<dbReference type="CDD" id="cd02932">
    <property type="entry name" value="OYE_YqiM_FMN"/>
    <property type="match status" value="1"/>
</dbReference>
<dbReference type="RefSeq" id="WP_179909351.1">
    <property type="nucleotide sequence ID" value="NZ_CP058910.1"/>
</dbReference>
<dbReference type="GO" id="GO:0003959">
    <property type="term" value="F:NADPH dehydrogenase activity"/>
    <property type="evidence" value="ECO:0007669"/>
    <property type="project" value="InterPro"/>
</dbReference>
<evidence type="ECO:0000259" key="7">
    <source>
        <dbReference type="Pfam" id="PF00724"/>
    </source>
</evidence>
<dbReference type="KEGG" id="hrr:HZS55_20255"/>
<evidence type="ECO:0000256" key="1">
    <source>
        <dbReference type="ARBA" id="ARBA00001917"/>
    </source>
</evidence>
<evidence type="ECO:0000256" key="2">
    <source>
        <dbReference type="ARBA" id="ARBA00022630"/>
    </source>
</evidence>
<dbReference type="GeneID" id="56080248"/>
<evidence type="ECO:0000313" key="8">
    <source>
        <dbReference type="EMBL" id="QLH79485.1"/>
    </source>
</evidence>
<evidence type="ECO:0000313" key="9">
    <source>
        <dbReference type="Proteomes" id="UP000509667"/>
    </source>
</evidence>
<keyword evidence="4" id="KW-0521">NADP</keyword>
<dbReference type="GO" id="GO:0050661">
    <property type="term" value="F:NADP binding"/>
    <property type="evidence" value="ECO:0007669"/>
    <property type="project" value="InterPro"/>
</dbReference>
<evidence type="ECO:0000256" key="3">
    <source>
        <dbReference type="ARBA" id="ARBA00022643"/>
    </source>
</evidence>
<dbReference type="PANTHER" id="PTHR43303:SF4">
    <property type="entry name" value="NADPH DEHYDROGENASE C23G7.10C-RELATED"/>
    <property type="match status" value="1"/>
</dbReference>
<organism evidence="8 9">
    <name type="scientific">Halosimplex rubrum</name>
    <dbReference type="NCBI Taxonomy" id="869889"/>
    <lineage>
        <taxon>Archaea</taxon>
        <taxon>Methanobacteriati</taxon>
        <taxon>Methanobacteriota</taxon>
        <taxon>Stenosarchaea group</taxon>
        <taxon>Halobacteria</taxon>
        <taxon>Halobacteriales</taxon>
        <taxon>Haloarculaceae</taxon>
        <taxon>Halosimplex</taxon>
    </lineage>
</organism>